<feature type="compositionally biased region" description="Polar residues" evidence="2">
    <location>
        <begin position="664"/>
        <end position="681"/>
    </location>
</feature>
<keyword evidence="5" id="KW-1185">Reference proteome</keyword>
<dbReference type="STRING" id="97972.A0A2V1DPC8"/>
<feature type="signal peptide" evidence="3">
    <location>
        <begin position="1"/>
        <end position="18"/>
    </location>
</feature>
<proteinExistence type="inferred from homology"/>
<feature type="region of interest" description="Disordered" evidence="2">
    <location>
        <begin position="197"/>
        <end position="221"/>
    </location>
</feature>
<dbReference type="EMBL" id="KZ805399">
    <property type="protein sequence ID" value="PVH99129.1"/>
    <property type="molecule type" value="Genomic_DNA"/>
</dbReference>
<accession>A0A2V1DPC8</accession>
<organism evidence="4 5">
    <name type="scientific">Periconia macrospinosa</name>
    <dbReference type="NCBI Taxonomy" id="97972"/>
    <lineage>
        <taxon>Eukaryota</taxon>
        <taxon>Fungi</taxon>
        <taxon>Dikarya</taxon>
        <taxon>Ascomycota</taxon>
        <taxon>Pezizomycotina</taxon>
        <taxon>Dothideomycetes</taxon>
        <taxon>Pleosporomycetidae</taxon>
        <taxon>Pleosporales</taxon>
        <taxon>Massarineae</taxon>
        <taxon>Periconiaceae</taxon>
        <taxon>Periconia</taxon>
    </lineage>
</organism>
<dbReference type="InterPro" id="IPR019405">
    <property type="entry name" value="Lactonase_7-beta_prop"/>
</dbReference>
<name>A0A2V1DPC8_9PLEO</name>
<keyword evidence="4" id="KW-0413">Isomerase</keyword>
<dbReference type="AlphaFoldDB" id="A0A2V1DPC8"/>
<dbReference type="Gene3D" id="3.40.140.10">
    <property type="entry name" value="Cytidine Deaminase, domain 2"/>
    <property type="match status" value="1"/>
</dbReference>
<dbReference type="SUPFAM" id="SSF51004">
    <property type="entry name" value="C-terminal (heme d1) domain of cytochrome cd1-nitrite reductase"/>
    <property type="match status" value="1"/>
</dbReference>
<feature type="chain" id="PRO_5016155476" evidence="3">
    <location>
        <begin position="19"/>
        <end position="758"/>
    </location>
</feature>
<dbReference type="Proteomes" id="UP000244855">
    <property type="component" value="Unassembled WGS sequence"/>
</dbReference>
<comment type="similarity">
    <text evidence="1">Belongs to the cycloisomerase 2 family.</text>
</comment>
<evidence type="ECO:0000256" key="1">
    <source>
        <dbReference type="ARBA" id="ARBA00005564"/>
    </source>
</evidence>
<protein>
    <submittedName>
        <fullName evidence="4">Putative isomerase YbhE</fullName>
    </submittedName>
</protein>
<feature type="compositionally biased region" description="Basic and acidic residues" evidence="2">
    <location>
        <begin position="503"/>
        <end position="512"/>
    </location>
</feature>
<dbReference type="Gene3D" id="2.130.10.10">
    <property type="entry name" value="YVTN repeat-like/Quinoprotein amine dehydrogenase"/>
    <property type="match status" value="1"/>
</dbReference>
<dbReference type="OrthoDB" id="9972196at2759"/>
<dbReference type="Pfam" id="PF10282">
    <property type="entry name" value="Lactonase"/>
    <property type="match status" value="1"/>
</dbReference>
<evidence type="ECO:0000256" key="3">
    <source>
        <dbReference type="SAM" id="SignalP"/>
    </source>
</evidence>
<dbReference type="PANTHER" id="PTHR30344:SF1">
    <property type="entry name" value="6-PHOSPHOGLUCONOLACTONASE"/>
    <property type="match status" value="1"/>
</dbReference>
<dbReference type="GO" id="GO:0017057">
    <property type="term" value="F:6-phosphogluconolactonase activity"/>
    <property type="evidence" value="ECO:0007669"/>
    <property type="project" value="TreeGrafter"/>
</dbReference>
<dbReference type="InterPro" id="IPR015943">
    <property type="entry name" value="WD40/YVTN_repeat-like_dom_sf"/>
</dbReference>
<gene>
    <name evidence="4" type="ORF">DM02DRAFT_719025</name>
</gene>
<dbReference type="GO" id="GO:0006139">
    <property type="term" value="P:nucleobase-containing compound metabolic process"/>
    <property type="evidence" value="ECO:0007669"/>
    <property type="project" value="UniProtKB-ARBA"/>
</dbReference>
<sequence>MFSSSLILIPFLGGVANAANLWATHYSGTANWLTFDGASLKVTTQTSTGNRMPSWITYDKAGKALYLPDENFYSNTGTLVSFSVGSNGALTPTGKATTPKSAVATALYGGSDGKGFIVNAHYDASTLTTFKLPLSNGQPLQTLKFTMAQKGPNSRQDVPHPHHAFTDPTGDYLLVPDLGADLVRIFSIEKSSGKLTECGSGKAPAGAGPRHGTFWSPTGSTNSRVRRAASNQFLFVANELSNSISSYSVAYPSGTGCLSLTLKQTLNPYQNGGAAPKGTKVAEVKTKDNFVYIANRNDKKYGAQEDSITQYTIATDGTLTWTDVTSARSWYPRTFDINKAGDYVAIGGQTTANVAIVKRDPKTGKLGDLVANLRIGSTGTPENEDATPIGFSMKTDNYLTLCLDQATKSTLQYRHGCVIVRGGKVIGKGYNTRRPGFEAGALKKGDRKTDDLPLSMHSEMMAIHSALSSSSVMAPSNISSRKIHFERSGDSKQITPPRRHRISPQEKDVNEERNKARLAYQCNKRQQHKHRLSPHGPSTLHQYSSGFIQTKPNDISVEKIGSHKFKSPSLPYKKSREAQVSVISGKPRLLPVNKKPSTPNRCSITDRKKHPRLKRADLYVARLGWNGDKNGSANYCECIETTAADSMITKTGSLHDELLHPNSKPRNTPPASSDADGQQPSILPSRPCYRCVSYMYSVGIKRVFWTASTGEWEHAKVRDLIDGLNRLGQVDMDHVAVGFKDVFITKHERLMMRKEMGL</sequence>
<evidence type="ECO:0000313" key="4">
    <source>
        <dbReference type="EMBL" id="PVH99129.1"/>
    </source>
</evidence>
<keyword evidence="3" id="KW-0732">Signal</keyword>
<evidence type="ECO:0000256" key="2">
    <source>
        <dbReference type="SAM" id="MobiDB-lite"/>
    </source>
</evidence>
<dbReference type="SUPFAM" id="SSF53927">
    <property type="entry name" value="Cytidine deaminase-like"/>
    <property type="match status" value="1"/>
</dbReference>
<feature type="region of interest" description="Disordered" evidence="2">
    <location>
        <begin position="483"/>
        <end position="512"/>
    </location>
</feature>
<dbReference type="PANTHER" id="PTHR30344">
    <property type="entry name" value="6-PHOSPHOGLUCONOLACTONASE-RELATED"/>
    <property type="match status" value="1"/>
</dbReference>
<reference evidence="4 5" key="1">
    <citation type="journal article" date="2018" name="Sci. Rep.">
        <title>Comparative genomics provides insights into the lifestyle and reveals functional heterogeneity of dark septate endophytic fungi.</title>
        <authorList>
            <person name="Knapp D.G."/>
            <person name="Nemeth J.B."/>
            <person name="Barry K."/>
            <person name="Hainaut M."/>
            <person name="Henrissat B."/>
            <person name="Johnson J."/>
            <person name="Kuo A."/>
            <person name="Lim J.H.P."/>
            <person name="Lipzen A."/>
            <person name="Nolan M."/>
            <person name="Ohm R.A."/>
            <person name="Tamas L."/>
            <person name="Grigoriev I.V."/>
            <person name="Spatafora J.W."/>
            <person name="Nagy L.G."/>
            <person name="Kovacs G.M."/>
        </authorList>
    </citation>
    <scope>NUCLEOTIDE SEQUENCE [LARGE SCALE GENOMIC DNA]</scope>
    <source>
        <strain evidence="4 5">DSE2036</strain>
    </source>
</reference>
<dbReference type="InterPro" id="IPR016193">
    <property type="entry name" value="Cytidine_deaminase-like"/>
</dbReference>
<dbReference type="InterPro" id="IPR011048">
    <property type="entry name" value="Haem_d1_sf"/>
</dbReference>
<evidence type="ECO:0000313" key="5">
    <source>
        <dbReference type="Proteomes" id="UP000244855"/>
    </source>
</evidence>
<dbReference type="GO" id="GO:0016853">
    <property type="term" value="F:isomerase activity"/>
    <property type="evidence" value="ECO:0007669"/>
    <property type="project" value="UniProtKB-KW"/>
</dbReference>
<feature type="region of interest" description="Disordered" evidence="2">
    <location>
        <begin position="656"/>
        <end position="681"/>
    </location>
</feature>
<dbReference type="InterPro" id="IPR050282">
    <property type="entry name" value="Cycloisomerase_2"/>
</dbReference>